<keyword evidence="2" id="KW-0732">Signal</keyword>
<feature type="compositionally biased region" description="Basic and acidic residues" evidence="1">
    <location>
        <begin position="275"/>
        <end position="288"/>
    </location>
</feature>
<feature type="chain" id="PRO_5045140349" description="MPT63-like domain-containing protein" evidence="2">
    <location>
        <begin position="23"/>
        <end position="294"/>
    </location>
</feature>
<evidence type="ECO:0000313" key="4">
    <source>
        <dbReference type="Proteomes" id="UP001589733"/>
    </source>
</evidence>
<accession>A0ABV6AY49</accession>
<gene>
    <name evidence="3" type="ORF">ACFFLM_10680</name>
</gene>
<feature type="compositionally biased region" description="Low complexity" evidence="1">
    <location>
        <begin position="248"/>
        <end position="273"/>
    </location>
</feature>
<proteinExistence type="predicted"/>
<feature type="signal peptide" evidence="2">
    <location>
        <begin position="1"/>
        <end position="22"/>
    </location>
</feature>
<evidence type="ECO:0008006" key="5">
    <source>
        <dbReference type="Google" id="ProtNLM"/>
    </source>
</evidence>
<feature type="compositionally biased region" description="Low complexity" evidence="1">
    <location>
        <begin position="213"/>
        <end position="233"/>
    </location>
</feature>
<dbReference type="RefSeq" id="WP_380009286.1">
    <property type="nucleotide sequence ID" value="NZ_JBHLYR010000031.1"/>
</dbReference>
<feature type="region of interest" description="Disordered" evidence="1">
    <location>
        <begin position="180"/>
        <end position="233"/>
    </location>
</feature>
<comment type="caution">
    <text evidence="3">The sequence shown here is derived from an EMBL/GenBank/DDBJ whole genome shotgun (WGS) entry which is preliminary data.</text>
</comment>
<evidence type="ECO:0000256" key="1">
    <source>
        <dbReference type="SAM" id="MobiDB-lite"/>
    </source>
</evidence>
<dbReference type="EMBL" id="JBHLYR010000031">
    <property type="protein sequence ID" value="MFB9992430.1"/>
    <property type="molecule type" value="Genomic_DNA"/>
</dbReference>
<protein>
    <recommendedName>
        <fullName evidence="5">MPT63-like domain-containing protein</fullName>
    </recommendedName>
</protein>
<reference evidence="3 4" key="1">
    <citation type="submission" date="2024-09" db="EMBL/GenBank/DDBJ databases">
        <authorList>
            <person name="Sun Q."/>
            <person name="Mori K."/>
        </authorList>
    </citation>
    <scope>NUCLEOTIDE SEQUENCE [LARGE SCALE GENOMIC DNA]</scope>
    <source>
        <strain evidence="3 4">JCM 13503</strain>
    </source>
</reference>
<evidence type="ECO:0000313" key="3">
    <source>
        <dbReference type="EMBL" id="MFB9992430.1"/>
    </source>
</evidence>
<sequence>MKRARFLVGLTAALLTLTTGQASTFTTLTLVQQAKKAQVIVRATVGTPTTTQTGGVSWINYPLTVTETIAGDVASLPVREGKPTLMFLAGLQDVPALNSGQDVFLLLYTGTQDSPLVGFNQGAYPVINGRVTRWNEAATAAAFGADAPAQTAADTSAANVTAATAANATTNAATASTAAGASATATTPPPAPPVDGATAAVSNPVVPSPTPNTGPNAGTVTSPVAAGTTTPATTAPAATTSAVVNSAATTPAAPASATATTAATVTPTSTATPDPFERDPAKFRDQLRAARNTP</sequence>
<feature type="compositionally biased region" description="Low complexity" evidence="1">
    <location>
        <begin position="194"/>
        <end position="205"/>
    </location>
</feature>
<evidence type="ECO:0000256" key="2">
    <source>
        <dbReference type="SAM" id="SignalP"/>
    </source>
</evidence>
<feature type="region of interest" description="Disordered" evidence="1">
    <location>
        <begin position="248"/>
        <end position="294"/>
    </location>
</feature>
<organism evidence="3 4">
    <name type="scientific">Deinococcus oregonensis</name>
    <dbReference type="NCBI Taxonomy" id="1805970"/>
    <lineage>
        <taxon>Bacteria</taxon>
        <taxon>Thermotogati</taxon>
        <taxon>Deinococcota</taxon>
        <taxon>Deinococci</taxon>
        <taxon>Deinococcales</taxon>
        <taxon>Deinococcaceae</taxon>
        <taxon>Deinococcus</taxon>
    </lineage>
</organism>
<dbReference type="Proteomes" id="UP001589733">
    <property type="component" value="Unassembled WGS sequence"/>
</dbReference>
<name>A0ABV6AY49_9DEIO</name>
<keyword evidence="4" id="KW-1185">Reference proteome</keyword>